<name>A0AAJ0ECE1_9PEZI</name>
<dbReference type="EMBL" id="JAHMHQ010000023">
    <property type="protein sequence ID" value="KAK1624618.1"/>
    <property type="molecule type" value="Genomic_DNA"/>
</dbReference>
<keyword evidence="2" id="KW-1185">Reference proteome</keyword>
<dbReference type="Proteomes" id="UP001243989">
    <property type="component" value="Unassembled WGS sequence"/>
</dbReference>
<dbReference type="GeneID" id="85466282"/>
<dbReference type="AlphaFoldDB" id="A0AAJ0ECE1"/>
<comment type="caution">
    <text evidence="1">The sequence shown here is derived from an EMBL/GenBank/DDBJ whole genome shotgun (WGS) entry which is preliminary data.</text>
</comment>
<gene>
    <name evidence="1" type="ORF">BDP81DRAFT_105410</name>
</gene>
<evidence type="ECO:0000313" key="1">
    <source>
        <dbReference type="EMBL" id="KAK1624618.1"/>
    </source>
</evidence>
<protein>
    <submittedName>
        <fullName evidence="1">Uncharacterized protein</fullName>
    </submittedName>
</protein>
<dbReference type="RefSeq" id="XP_060440613.1">
    <property type="nucleotide sequence ID" value="XM_060581420.1"/>
</dbReference>
<sequence length="208" mass="22847">MDASSANPRKPHLRPNNTHVGRLRQFSAAADSLHWSHYQPMASVTGHEVTPPSITAVDCHLHSAHAEFEQHREVRPSGPRARFVRRTDHFMSSHCSTESCACSIRCKALVNVPSSPCTAALRDGGLRSSGRGSPEPEGGRELLFRWVAGVAVPIVAHNRVLRSSTTSTASLVNPGNPSFTRSWESLDCRDFYPTEMSMDPTSRPSLHQ</sequence>
<accession>A0AAJ0ECE1</accession>
<proteinExistence type="predicted"/>
<evidence type="ECO:0000313" key="2">
    <source>
        <dbReference type="Proteomes" id="UP001243989"/>
    </source>
</evidence>
<reference evidence="1" key="1">
    <citation type="submission" date="2021-06" db="EMBL/GenBank/DDBJ databases">
        <title>Comparative genomics, transcriptomics and evolutionary studies reveal genomic signatures of adaptation to plant cell wall in hemibiotrophic fungi.</title>
        <authorList>
            <consortium name="DOE Joint Genome Institute"/>
            <person name="Baroncelli R."/>
            <person name="Diaz J.F."/>
            <person name="Benocci T."/>
            <person name="Peng M."/>
            <person name="Battaglia E."/>
            <person name="Haridas S."/>
            <person name="Andreopoulos W."/>
            <person name="Labutti K."/>
            <person name="Pangilinan J."/>
            <person name="Floch G.L."/>
            <person name="Makela M.R."/>
            <person name="Henrissat B."/>
            <person name="Grigoriev I.V."/>
            <person name="Crouch J.A."/>
            <person name="De Vries R.P."/>
            <person name="Sukno S.A."/>
            <person name="Thon M.R."/>
        </authorList>
    </citation>
    <scope>NUCLEOTIDE SEQUENCE</scope>
    <source>
        <strain evidence="1">CBS 102054</strain>
    </source>
</reference>
<organism evidence="1 2">
    <name type="scientific">Colletotrichum phormii</name>
    <dbReference type="NCBI Taxonomy" id="359342"/>
    <lineage>
        <taxon>Eukaryota</taxon>
        <taxon>Fungi</taxon>
        <taxon>Dikarya</taxon>
        <taxon>Ascomycota</taxon>
        <taxon>Pezizomycotina</taxon>
        <taxon>Sordariomycetes</taxon>
        <taxon>Hypocreomycetidae</taxon>
        <taxon>Glomerellales</taxon>
        <taxon>Glomerellaceae</taxon>
        <taxon>Colletotrichum</taxon>
        <taxon>Colletotrichum acutatum species complex</taxon>
    </lineage>
</organism>